<reference evidence="1" key="2">
    <citation type="journal article" date="2015" name="Fish Shellfish Immunol.">
        <title>Early steps in the European eel (Anguilla anguilla)-Vibrio vulnificus interaction in the gills: Role of the RtxA13 toxin.</title>
        <authorList>
            <person name="Callol A."/>
            <person name="Pajuelo D."/>
            <person name="Ebbesson L."/>
            <person name="Teles M."/>
            <person name="MacKenzie S."/>
            <person name="Amaro C."/>
        </authorList>
    </citation>
    <scope>NUCLEOTIDE SEQUENCE</scope>
</reference>
<dbReference type="AlphaFoldDB" id="A0A0E9T5M0"/>
<sequence>MKKSFLHGRICLLMCIQHSRKICNRFTWSKIPAEVQLPHPRRLQLTDISYQY</sequence>
<proteinExistence type="predicted"/>
<name>A0A0E9T5M0_ANGAN</name>
<evidence type="ECO:0000313" key="1">
    <source>
        <dbReference type="EMBL" id="JAH48961.1"/>
    </source>
</evidence>
<dbReference type="EMBL" id="GBXM01059616">
    <property type="protein sequence ID" value="JAH48961.1"/>
    <property type="molecule type" value="Transcribed_RNA"/>
</dbReference>
<organism evidence="1">
    <name type="scientific">Anguilla anguilla</name>
    <name type="common">European freshwater eel</name>
    <name type="synonym">Muraena anguilla</name>
    <dbReference type="NCBI Taxonomy" id="7936"/>
    <lineage>
        <taxon>Eukaryota</taxon>
        <taxon>Metazoa</taxon>
        <taxon>Chordata</taxon>
        <taxon>Craniata</taxon>
        <taxon>Vertebrata</taxon>
        <taxon>Euteleostomi</taxon>
        <taxon>Actinopterygii</taxon>
        <taxon>Neopterygii</taxon>
        <taxon>Teleostei</taxon>
        <taxon>Anguilliformes</taxon>
        <taxon>Anguillidae</taxon>
        <taxon>Anguilla</taxon>
    </lineage>
</organism>
<reference evidence="1" key="1">
    <citation type="submission" date="2014-11" db="EMBL/GenBank/DDBJ databases">
        <authorList>
            <person name="Amaro Gonzalez C."/>
        </authorList>
    </citation>
    <scope>NUCLEOTIDE SEQUENCE</scope>
</reference>
<accession>A0A0E9T5M0</accession>
<protein>
    <submittedName>
        <fullName evidence="1">Uncharacterized protein</fullName>
    </submittedName>
</protein>